<accession>A0AAU7LUG0</accession>
<dbReference type="InterPro" id="IPR011060">
    <property type="entry name" value="RibuloseP-bd_barrel"/>
</dbReference>
<dbReference type="InterPro" id="IPR006062">
    <property type="entry name" value="His_biosynth"/>
</dbReference>
<evidence type="ECO:0000256" key="4">
    <source>
        <dbReference type="ARBA" id="ARBA00029440"/>
    </source>
</evidence>
<comment type="pathway">
    <text evidence="4">Amino-acid biosynthesis.</text>
</comment>
<reference evidence="6" key="1">
    <citation type="submission" date="2024-05" db="EMBL/GenBank/DDBJ databases">
        <authorList>
            <person name="Bunk B."/>
            <person name="Swiderski J."/>
            <person name="Sproer C."/>
            <person name="Thiel V."/>
        </authorList>
    </citation>
    <scope>NUCLEOTIDE SEQUENCE</scope>
    <source>
        <strain evidence="6">DSM 17735</strain>
    </source>
</reference>
<dbReference type="InterPro" id="IPR013785">
    <property type="entry name" value="Aldolase_TIM"/>
</dbReference>
<evidence type="ECO:0000313" key="6">
    <source>
        <dbReference type="EMBL" id="XBP71226.1"/>
    </source>
</evidence>
<evidence type="ECO:0000256" key="3">
    <source>
        <dbReference type="ARBA" id="ARBA00023102"/>
    </source>
</evidence>
<dbReference type="Pfam" id="PF00977">
    <property type="entry name" value="His_biosynth"/>
    <property type="match status" value="1"/>
</dbReference>
<dbReference type="SUPFAM" id="SSF51366">
    <property type="entry name" value="Ribulose-phoshate binding barrel"/>
    <property type="match status" value="1"/>
</dbReference>
<name>A0AAU7LUG0_9BURK</name>
<keyword evidence="2 5" id="KW-0028">Amino-acid biosynthesis</keyword>
<dbReference type="Gene3D" id="3.20.20.70">
    <property type="entry name" value="Aldolase class I"/>
    <property type="match status" value="1"/>
</dbReference>
<organism evidence="6">
    <name type="scientific">Polaromonas hydrogenivorans</name>
    <dbReference type="NCBI Taxonomy" id="335476"/>
    <lineage>
        <taxon>Bacteria</taxon>
        <taxon>Pseudomonadati</taxon>
        <taxon>Pseudomonadota</taxon>
        <taxon>Betaproteobacteria</taxon>
        <taxon>Burkholderiales</taxon>
        <taxon>Comamonadaceae</taxon>
        <taxon>Polaromonas</taxon>
    </lineage>
</organism>
<sequence length="255" mass="27937">MNMRPRIIPVLLLKGAGLYKTRKFSNEIYVGDPINAVRIFNDKEVDELAFLDIASARTGKEPDFRLLKDIAAECFMPLSYGGGVNSAEMVRELIGIGIEKIIINSAAYTKPKLVQDLVAYFGSSTLVGSIDVRRNWLGKEQVYIKGGSEKIPKSPVQWAQELEAMGVGEILINSIDRDGEMIGYDLDLIKRVASSVSVPVVAAGGARTLDDFKRAVHEAGASAVAAGAMFVFQGKHRAVLITYPNEQDTQKLWCE</sequence>
<dbReference type="NCBIfam" id="NF038364">
    <property type="entry name" value="AglZ_HisF2_fam"/>
    <property type="match status" value="1"/>
</dbReference>
<dbReference type="InterPro" id="IPR050064">
    <property type="entry name" value="IGPS_HisA/HisF"/>
</dbReference>
<dbReference type="GO" id="GO:0000105">
    <property type="term" value="P:L-histidine biosynthetic process"/>
    <property type="evidence" value="ECO:0007669"/>
    <property type="project" value="UniProtKB-KW"/>
</dbReference>
<evidence type="ECO:0000256" key="1">
    <source>
        <dbReference type="ARBA" id="ARBA00009667"/>
    </source>
</evidence>
<protein>
    <submittedName>
        <fullName evidence="6">AglZ/HisF2 family acetamidino modification protein</fullName>
    </submittedName>
</protein>
<dbReference type="PANTHER" id="PTHR21235">
    <property type="entry name" value="IMIDAZOLE GLYCEROL PHOSPHATE SYNTHASE SUBUNIT HISF/H IGP SYNTHASE SUBUNIT HISF/H"/>
    <property type="match status" value="1"/>
</dbReference>
<dbReference type="AlphaFoldDB" id="A0AAU7LUG0"/>
<evidence type="ECO:0000256" key="2">
    <source>
        <dbReference type="ARBA" id="ARBA00022605"/>
    </source>
</evidence>
<evidence type="ECO:0000256" key="5">
    <source>
        <dbReference type="RuleBase" id="RU003657"/>
    </source>
</evidence>
<comment type="similarity">
    <text evidence="1 5">Belongs to the HisA/HisF family.</text>
</comment>
<dbReference type="RefSeq" id="WP_349280593.1">
    <property type="nucleotide sequence ID" value="NZ_CBCSCU010000021.1"/>
</dbReference>
<gene>
    <name evidence="6" type="ORF">ABLV49_05325</name>
</gene>
<dbReference type="EMBL" id="CP157675">
    <property type="protein sequence ID" value="XBP71226.1"/>
    <property type="molecule type" value="Genomic_DNA"/>
</dbReference>
<dbReference type="GO" id="GO:0000107">
    <property type="term" value="F:imidazoleglycerol-phosphate synthase activity"/>
    <property type="evidence" value="ECO:0007669"/>
    <property type="project" value="TreeGrafter"/>
</dbReference>
<proteinExistence type="inferred from homology"/>
<dbReference type="PANTHER" id="PTHR21235:SF2">
    <property type="entry name" value="IMIDAZOLE GLYCEROL PHOSPHATE SYNTHASE HISHF"/>
    <property type="match status" value="1"/>
</dbReference>
<keyword evidence="3 5" id="KW-0368">Histidine biosynthesis</keyword>